<organism evidence="3 4">
    <name type="scientific">Herbiconiux oxytropis</name>
    <dbReference type="NCBI Taxonomy" id="2970915"/>
    <lineage>
        <taxon>Bacteria</taxon>
        <taxon>Bacillati</taxon>
        <taxon>Actinomycetota</taxon>
        <taxon>Actinomycetes</taxon>
        <taxon>Micrococcales</taxon>
        <taxon>Microbacteriaceae</taxon>
        <taxon>Herbiconiux</taxon>
    </lineage>
</organism>
<feature type="repeat" description="TPR" evidence="1">
    <location>
        <begin position="166"/>
        <end position="199"/>
    </location>
</feature>
<accession>A0AA41XAK0</accession>
<reference evidence="3" key="1">
    <citation type="submission" date="2022-08" db="EMBL/GenBank/DDBJ databases">
        <authorList>
            <person name="Deng Y."/>
            <person name="Han X.-F."/>
            <person name="Zhang Y.-Q."/>
        </authorList>
    </citation>
    <scope>NUCLEOTIDE SEQUENCE</scope>
    <source>
        <strain evidence="3">CPCC 203407</strain>
    </source>
</reference>
<dbReference type="Pfam" id="PF18733">
    <property type="entry name" value="HEPN_LA2681"/>
    <property type="match status" value="1"/>
</dbReference>
<dbReference type="RefSeq" id="WP_259525133.1">
    <property type="nucleotide sequence ID" value="NZ_JANLCK010000001.1"/>
</dbReference>
<dbReference type="InterPro" id="IPR011990">
    <property type="entry name" value="TPR-like_helical_dom_sf"/>
</dbReference>
<gene>
    <name evidence="3" type="ORF">N1028_02215</name>
</gene>
<dbReference type="InterPro" id="IPR019734">
    <property type="entry name" value="TPR_rpt"/>
</dbReference>
<keyword evidence="1" id="KW-0802">TPR repeat</keyword>
<keyword evidence="4" id="KW-1185">Reference proteome</keyword>
<evidence type="ECO:0000256" key="1">
    <source>
        <dbReference type="PROSITE-ProRule" id="PRU00339"/>
    </source>
</evidence>
<name>A0AA41XAK0_9MICO</name>
<dbReference type="SUPFAM" id="SSF48452">
    <property type="entry name" value="TPR-like"/>
    <property type="match status" value="1"/>
</dbReference>
<protein>
    <submittedName>
        <fullName evidence="3">LA2681 family HEPN domain-containing protein</fullName>
    </submittedName>
</protein>
<dbReference type="Gene3D" id="1.25.40.10">
    <property type="entry name" value="Tetratricopeptide repeat domain"/>
    <property type="match status" value="1"/>
</dbReference>
<dbReference type="InterPro" id="IPR040826">
    <property type="entry name" value="HEPN_LA2681"/>
</dbReference>
<dbReference type="PROSITE" id="PS50005">
    <property type="entry name" value="TPR"/>
    <property type="match status" value="1"/>
</dbReference>
<dbReference type="AlphaFoldDB" id="A0AA41XAK0"/>
<sequence>MPTRIGREIAGAVQDELDRLGMLGEQDQQDVLDEVPRLIVRLRQIEPSVDIPAEEYYDLLNLAAGMLSDAVPSTGGEEVLAEAEALQREVVAADISESLRAWASYCLGTTICQLVNQEERSRWSWTAQLEQEEQPVRWQRREQLREGRLLLARAGRSPDIESLLRSKALCNLGNELDSSGRWIEAYEAYQDSLAEYPNNGNAAGNLAQLLAARIRLGRGQPAHYAALYNRYSRMAKSLREHTIGISNESTAESWDALGELQGVGHESHDGDPDDPYQQWVATNRLALSVAMEGLGSDSSQWDDAGVDAALVPVDSPTPLAILAAVNVLKSEYLVARQLAYDGIVELAGNAVNDSGSYADTDDDSVYGQPAAKIVLAQRATLDVLDKIAVVANLYFDVGDAPDRVSFRAFWTERTTSELRPELPQFKPWPNHRATLAELAYDIHEEGLYARAQLLRNAGTHRLVHVRKFTFSGPTRAAIVSVGEPELVAASLEALRVARAAFLYLIDFIAEDYEAAEAAEAASLS</sequence>
<evidence type="ECO:0000313" key="3">
    <source>
        <dbReference type="EMBL" id="MCS5724704.1"/>
    </source>
</evidence>
<dbReference type="Proteomes" id="UP001165587">
    <property type="component" value="Unassembled WGS sequence"/>
</dbReference>
<dbReference type="EMBL" id="JANLCK010000001">
    <property type="protein sequence ID" value="MCS5724704.1"/>
    <property type="molecule type" value="Genomic_DNA"/>
</dbReference>
<evidence type="ECO:0000259" key="2">
    <source>
        <dbReference type="Pfam" id="PF18733"/>
    </source>
</evidence>
<feature type="domain" description="LA2681-like HEPN" evidence="2">
    <location>
        <begin position="320"/>
        <end position="510"/>
    </location>
</feature>
<evidence type="ECO:0000313" key="4">
    <source>
        <dbReference type="Proteomes" id="UP001165587"/>
    </source>
</evidence>
<comment type="caution">
    <text evidence="3">The sequence shown here is derived from an EMBL/GenBank/DDBJ whole genome shotgun (WGS) entry which is preliminary data.</text>
</comment>
<proteinExistence type="predicted"/>
<dbReference type="SMART" id="SM00028">
    <property type="entry name" value="TPR"/>
    <property type="match status" value="1"/>
</dbReference>